<dbReference type="Proteomes" id="UP000593578">
    <property type="component" value="Unassembled WGS sequence"/>
</dbReference>
<feature type="region of interest" description="Disordered" evidence="1">
    <location>
        <begin position="134"/>
        <end position="159"/>
    </location>
</feature>
<organism evidence="2 3">
    <name type="scientific">Gossypium raimondii</name>
    <name type="common">Peruvian cotton</name>
    <name type="synonym">Gossypium klotzschianum subsp. raimondii</name>
    <dbReference type="NCBI Taxonomy" id="29730"/>
    <lineage>
        <taxon>Eukaryota</taxon>
        <taxon>Viridiplantae</taxon>
        <taxon>Streptophyta</taxon>
        <taxon>Embryophyta</taxon>
        <taxon>Tracheophyta</taxon>
        <taxon>Spermatophyta</taxon>
        <taxon>Magnoliopsida</taxon>
        <taxon>eudicotyledons</taxon>
        <taxon>Gunneridae</taxon>
        <taxon>Pentapetalae</taxon>
        <taxon>rosids</taxon>
        <taxon>malvids</taxon>
        <taxon>Malvales</taxon>
        <taxon>Malvaceae</taxon>
        <taxon>Malvoideae</taxon>
        <taxon>Gossypium</taxon>
    </lineage>
</organism>
<dbReference type="AlphaFoldDB" id="A0A7J8QJI0"/>
<name>A0A7J8QJI0_GOSRA</name>
<gene>
    <name evidence="2" type="ORF">Gorai_004556</name>
</gene>
<evidence type="ECO:0000256" key="1">
    <source>
        <dbReference type="SAM" id="MobiDB-lite"/>
    </source>
</evidence>
<accession>A0A7J8QJI0</accession>
<feature type="compositionally biased region" description="Basic and acidic residues" evidence="1">
    <location>
        <begin position="150"/>
        <end position="159"/>
    </location>
</feature>
<evidence type="ECO:0000313" key="3">
    <source>
        <dbReference type="Proteomes" id="UP000593578"/>
    </source>
</evidence>
<dbReference type="EMBL" id="JABEZZ010000012">
    <property type="protein sequence ID" value="MBA0601376.1"/>
    <property type="molecule type" value="Genomic_DNA"/>
</dbReference>
<feature type="non-terminal residue" evidence="2">
    <location>
        <position position="274"/>
    </location>
</feature>
<reference evidence="2 3" key="1">
    <citation type="journal article" date="2019" name="Genome Biol. Evol.">
        <title>Insights into the evolution of the New World diploid cottons (Gossypium, subgenus Houzingenia) based on genome sequencing.</title>
        <authorList>
            <person name="Grover C.E."/>
            <person name="Arick M.A. 2nd"/>
            <person name="Thrash A."/>
            <person name="Conover J.L."/>
            <person name="Sanders W.S."/>
            <person name="Peterson D.G."/>
            <person name="Frelichowski J.E."/>
            <person name="Scheffler J.A."/>
            <person name="Scheffler B.E."/>
            <person name="Wendel J.F."/>
        </authorList>
    </citation>
    <scope>NUCLEOTIDE SEQUENCE [LARGE SCALE GENOMIC DNA]</scope>
    <source>
        <strain evidence="2">8</strain>
        <tissue evidence="2">Leaf</tissue>
    </source>
</reference>
<evidence type="ECO:0000313" key="2">
    <source>
        <dbReference type="EMBL" id="MBA0601376.1"/>
    </source>
</evidence>
<sequence>MERDLADLSLKDEEDEILLLQIDSGPQQVVQNLYLVGYFLKAKSVAKQLGDFDGEFLEYDSKSLAQSRRAAVVSSFWLREDGEEGTQGCNMERGNGESGRQGSGLKMDPILEANLDGDGSDNFGMVGNTFKIGGRDDMDHDGEENPIEGGEGKKCPRNDTENHKVAKVIDSLALRRLRHLLKMYNHQIVFFMETKLSLRRMENVRQRCGFFNGLMSKLKDLEGFDAYDLLSKRFWFEAWWVMEESFEEERRRMNKIVDLQDGDGYITRGEAEME</sequence>
<feature type="region of interest" description="Disordered" evidence="1">
    <location>
        <begin position="84"/>
        <end position="104"/>
    </location>
</feature>
<protein>
    <submittedName>
        <fullName evidence="2">Uncharacterized protein</fullName>
    </submittedName>
</protein>
<comment type="caution">
    <text evidence="2">The sequence shown here is derived from an EMBL/GenBank/DDBJ whole genome shotgun (WGS) entry which is preliminary data.</text>
</comment>
<proteinExistence type="predicted"/>